<proteinExistence type="predicted"/>
<gene>
    <name evidence="2" type="ORF">D3872_06230</name>
</gene>
<dbReference type="EMBL" id="QYUP01000066">
    <property type="protein sequence ID" value="RJG21801.1"/>
    <property type="molecule type" value="Genomic_DNA"/>
</dbReference>
<evidence type="ECO:0000259" key="1">
    <source>
        <dbReference type="Pfam" id="PF13946"/>
    </source>
</evidence>
<dbReference type="Proteomes" id="UP000284006">
    <property type="component" value="Unassembled WGS sequence"/>
</dbReference>
<accession>A0A418Y5F5</accession>
<organism evidence="2 3">
    <name type="scientific">Massilia cavernae</name>
    <dbReference type="NCBI Taxonomy" id="2320864"/>
    <lineage>
        <taxon>Bacteria</taxon>
        <taxon>Pseudomonadati</taxon>
        <taxon>Pseudomonadota</taxon>
        <taxon>Betaproteobacteria</taxon>
        <taxon>Burkholderiales</taxon>
        <taxon>Oxalobacteraceae</taxon>
        <taxon>Telluria group</taxon>
        <taxon>Massilia</taxon>
    </lineage>
</organism>
<dbReference type="InterPro" id="IPR036909">
    <property type="entry name" value="Cyt_c-like_dom_sf"/>
</dbReference>
<dbReference type="GO" id="GO:0020037">
    <property type="term" value="F:heme binding"/>
    <property type="evidence" value="ECO:0007669"/>
    <property type="project" value="InterPro"/>
</dbReference>
<dbReference type="AlphaFoldDB" id="A0A418Y5F5"/>
<dbReference type="GO" id="GO:0009055">
    <property type="term" value="F:electron transfer activity"/>
    <property type="evidence" value="ECO:0007669"/>
    <property type="project" value="InterPro"/>
</dbReference>
<dbReference type="Pfam" id="PF13946">
    <property type="entry name" value="DUF4214"/>
    <property type="match status" value="1"/>
</dbReference>
<feature type="domain" description="DUF4214" evidence="1">
    <location>
        <begin position="48"/>
        <end position="111"/>
    </location>
</feature>
<keyword evidence="3" id="KW-1185">Reference proteome</keyword>
<sequence length="266" mass="28165">MAYFGRPADPAGLAFYAQKYLEAGAPTDVAAITNAYNASAGVKVLVDSFGLSQESRDLYPGDNKVFLAAIYRNLFNRTPDAVGEAFWVAALDGGHITRGSAAISLMAGAQNEDRTLVDVKVKVASDFTTALNTPSRRAAYDGLAANAVVRQMLADVTLATDPGSFPQKIEATIESLAGGKDQAMHAEVVAIIEARCVACHSSSPTFPGFSPALLGIRYNTSDQIRAGAFGIYANVVQTQFMPYGNFTGMTDAERAVIATWYNMGAP</sequence>
<evidence type="ECO:0000313" key="3">
    <source>
        <dbReference type="Proteomes" id="UP000284006"/>
    </source>
</evidence>
<dbReference type="SUPFAM" id="SSF46626">
    <property type="entry name" value="Cytochrome c"/>
    <property type="match status" value="1"/>
</dbReference>
<dbReference type="InterPro" id="IPR025282">
    <property type="entry name" value="DUF4214"/>
</dbReference>
<comment type="caution">
    <text evidence="2">The sequence shown here is derived from an EMBL/GenBank/DDBJ whole genome shotgun (WGS) entry which is preliminary data.</text>
</comment>
<reference evidence="2 3" key="1">
    <citation type="submission" date="2018-09" db="EMBL/GenBank/DDBJ databases">
        <authorList>
            <person name="Zhu H."/>
        </authorList>
    </citation>
    <scope>NUCLEOTIDE SEQUENCE [LARGE SCALE GENOMIC DNA]</scope>
    <source>
        <strain evidence="2 3">K1S02-61</strain>
    </source>
</reference>
<dbReference type="OrthoDB" id="8755363at2"/>
<protein>
    <submittedName>
        <fullName evidence="2">DUF4214 domain-containing protein</fullName>
    </submittedName>
</protein>
<name>A0A418Y5F5_9BURK</name>
<evidence type="ECO:0000313" key="2">
    <source>
        <dbReference type="EMBL" id="RJG21801.1"/>
    </source>
</evidence>